<evidence type="ECO:0000256" key="1">
    <source>
        <dbReference type="SAM" id="Phobius"/>
    </source>
</evidence>
<dbReference type="EMBL" id="CAUJNA010003361">
    <property type="protein sequence ID" value="CAJ1400140.1"/>
    <property type="molecule type" value="Genomic_DNA"/>
</dbReference>
<dbReference type="Proteomes" id="UP001178507">
    <property type="component" value="Unassembled WGS sequence"/>
</dbReference>
<name>A0AA36J7P0_9DINO</name>
<keyword evidence="3" id="KW-1185">Reference proteome</keyword>
<keyword evidence="1" id="KW-1133">Transmembrane helix</keyword>
<protein>
    <submittedName>
        <fullName evidence="2">Uncharacterized protein</fullName>
    </submittedName>
</protein>
<keyword evidence="1" id="KW-0472">Membrane</keyword>
<comment type="caution">
    <text evidence="2">The sequence shown here is derived from an EMBL/GenBank/DDBJ whole genome shotgun (WGS) entry which is preliminary data.</text>
</comment>
<reference evidence="2" key="1">
    <citation type="submission" date="2023-08" db="EMBL/GenBank/DDBJ databases">
        <authorList>
            <person name="Chen Y."/>
            <person name="Shah S."/>
            <person name="Dougan E. K."/>
            <person name="Thang M."/>
            <person name="Chan C."/>
        </authorList>
    </citation>
    <scope>NUCLEOTIDE SEQUENCE</scope>
</reference>
<feature type="transmembrane region" description="Helical" evidence="1">
    <location>
        <begin position="96"/>
        <end position="115"/>
    </location>
</feature>
<evidence type="ECO:0000313" key="2">
    <source>
        <dbReference type="EMBL" id="CAJ1400140.1"/>
    </source>
</evidence>
<feature type="transmembrane region" description="Helical" evidence="1">
    <location>
        <begin position="40"/>
        <end position="60"/>
    </location>
</feature>
<dbReference type="AlphaFoldDB" id="A0AA36J7P0"/>
<sequence length="206" mass="22784">MAAGFWQEMFNAITMLVPSVYLAFHNQTEGVPSRIRLMTWATYAHCLFSCAYHCQCALYSGRKDFNHFMSPLRTMDLSMIHVCLLAYTHAVSDDNAIFELLAMLLNLACVFWLIFRHLRGVPGSQADSLPAAGGILLYLSAMLARGDLANFTWVSLFYAVGGVCWKKSSALGHWGHGLFHLCLTPCAHFVLKSSALALGDACPLDL</sequence>
<accession>A0AA36J7P0</accession>
<gene>
    <name evidence="2" type="ORF">EVOR1521_LOCUS23552</name>
</gene>
<evidence type="ECO:0000313" key="3">
    <source>
        <dbReference type="Proteomes" id="UP001178507"/>
    </source>
</evidence>
<keyword evidence="1" id="KW-0812">Transmembrane</keyword>
<proteinExistence type="predicted"/>
<organism evidence="2 3">
    <name type="scientific">Effrenium voratum</name>
    <dbReference type="NCBI Taxonomy" id="2562239"/>
    <lineage>
        <taxon>Eukaryota</taxon>
        <taxon>Sar</taxon>
        <taxon>Alveolata</taxon>
        <taxon>Dinophyceae</taxon>
        <taxon>Suessiales</taxon>
        <taxon>Symbiodiniaceae</taxon>
        <taxon>Effrenium</taxon>
    </lineage>
</organism>